<keyword evidence="3" id="KW-1185">Reference proteome</keyword>
<accession>A0ABR8R3W9</accession>
<keyword evidence="1" id="KW-1133">Transmembrane helix</keyword>
<name>A0ABR8R3W9_9CAUL</name>
<evidence type="ECO:0000313" key="2">
    <source>
        <dbReference type="EMBL" id="MBD7942470.1"/>
    </source>
</evidence>
<dbReference type="RefSeq" id="WP_191744852.1">
    <property type="nucleotide sequence ID" value="NZ_JACSQU010000004.1"/>
</dbReference>
<keyword evidence="1" id="KW-0812">Transmembrane</keyword>
<dbReference type="EMBL" id="JACSQU010000004">
    <property type="protein sequence ID" value="MBD7942470.1"/>
    <property type="molecule type" value="Genomic_DNA"/>
</dbReference>
<proteinExistence type="predicted"/>
<organism evidence="2 3">
    <name type="scientific">Brevundimonas guildfordensis</name>
    <dbReference type="NCBI Taxonomy" id="2762241"/>
    <lineage>
        <taxon>Bacteria</taxon>
        <taxon>Pseudomonadati</taxon>
        <taxon>Pseudomonadota</taxon>
        <taxon>Alphaproteobacteria</taxon>
        <taxon>Caulobacterales</taxon>
        <taxon>Caulobacteraceae</taxon>
        <taxon>Brevundimonas</taxon>
    </lineage>
</organism>
<keyword evidence="1" id="KW-0472">Membrane</keyword>
<evidence type="ECO:0000313" key="3">
    <source>
        <dbReference type="Proteomes" id="UP000638918"/>
    </source>
</evidence>
<protein>
    <submittedName>
        <fullName evidence="2">Uncharacterized protein</fullName>
    </submittedName>
</protein>
<reference evidence="2 3" key="1">
    <citation type="submission" date="2020-08" db="EMBL/GenBank/DDBJ databases">
        <title>A Genomic Blueprint of the Chicken Gut Microbiome.</title>
        <authorList>
            <person name="Gilroy R."/>
            <person name="Ravi A."/>
            <person name="Getino M."/>
            <person name="Pursley I."/>
            <person name="Horton D.L."/>
            <person name="Alikhan N.-F."/>
            <person name="Baker D."/>
            <person name="Gharbi K."/>
            <person name="Hall N."/>
            <person name="Watson M."/>
            <person name="Adriaenssens E.M."/>
            <person name="Foster-Nyarko E."/>
            <person name="Jarju S."/>
            <person name="Secka A."/>
            <person name="Antonio M."/>
            <person name="Oren A."/>
            <person name="Chaudhuri R."/>
            <person name="La Ragione R.M."/>
            <person name="Hildebrand F."/>
            <person name="Pallen M.J."/>
        </authorList>
    </citation>
    <scope>NUCLEOTIDE SEQUENCE [LARGE SCALE GENOMIC DNA]</scope>
    <source>
        <strain evidence="2 3">Sa3CVA3</strain>
    </source>
</reference>
<gene>
    <name evidence="2" type="ORF">H9656_13830</name>
</gene>
<feature type="transmembrane region" description="Helical" evidence="1">
    <location>
        <begin position="20"/>
        <end position="48"/>
    </location>
</feature>
<dbReference type="Proteomes" id="UP000638918">
    <property type="component" value="Unassembled WGS sequence"/>
</dbReference>
<comment type="caution">
    <text evidence="2">The sequence shown here is derived from an EMBL/GenBank/DDBJ whole genome shotgun (WGS) entry which is preliminary data.</text>
</comment>
<sequence>MPFKALIQSLRSFSWTEWALVAMVTIISVALFHTIGMTLGPLVGYLMVLGLRRTRANRQKVRARSGQ</sequence>
<evidence type="ECO:0000256" key="1">
    <source>
        <dbReference type="SAM" id="Phobius"/>
    </source>
</evidence>